<dbReference type="EMBL" id="JMCC02000001">
    <property type="protein sequence ID" value="KIG19643.1"/>
    <property type="molecule type" value="Genomic_DNA"/>
</dbReference>
<gene>
    <name evidence="2" type="ORF">DB30_00152</name>
</gene>
<organism evidence="2 3">
    <name type="scientific">Enhygromyxa salina</name>
    <dbReference type="NCBI Taxonomy" id="215803"/>
    <lineage>
        <taxon>Bacteria</taxon>
        <taxon>Pseudomonadati</taxon>
        <taxon>Myxococcota</taxon>
        <taxon>Polyangia</taxon>
        <taxon>Nannocystales</taxon>
        <taxon>Nannocystaceae</taxon>
        <taxon>Enhygromyxa</taxon>
    </lineage>
</organism>
<evidence type="ECO:0000259" key="1">
    <source>
        <dbReference type="Pfam" id="PF09118"/>
    </source>
</evidence>
<proteinExistence type="predicted"/>
<feature type="domain" description="Galactose oxidase-like Early set" evidence="1">
    <location>
        <begin position="12"/>
        <end position="67"/>
    </location>
</feature>
<evidence type="ECO:0000313" key="2">
    <source>
        <dbReference type="EMBL" id="KIG19643.1"/>
    </source>
</evidence>
<dbReference type="AlphaFoldDB" id="A0A0C2A7Q3"/>
<dbReference type="Gene3D" id="2.60.40.10">
    <property type="entry name" value="Immunoglobulins"/>
    <property type="match status" value="1"/>
</dbReference>
<dbReference type="SUPFAM" id="SSF81296">
    <property type="entry name" value="E set domains"/>
    <property type="match status" value="1"/>
</dbReference>
<dbReference type="InterPro" id="IPR014756">
    <property type="entry name" value="Ig_E-set"/>
</dbReference>
<dbReference type="Proteomes" id="UP000031599">
    <property type="component" value="Unassembled WGS sequence"/>
</dbReference>
<reference evidence="2 3" key="1">
    <citation type="submission" date="2014-12" db="EMBL/GenBank/DDBJ databases">
        <title>Genome assembly of Enhygromyxa salina DSM 15201.</title>
        <authorList>
            <person name="Sharma G."/>
            <person name="Subramanian S."/>
        </authorList>
    </citation>
    <scope>NUCLEOTIDE SEQUENCE [LARGE SCALE GENOMIC DNA]</scope>
    <source>
        <strain evidence="2 3">DSM 15201</strain>
    </source>
</reference>
<dbReference type="InterPro" id="IPR015202">
    <property type="entry name" value="GO-like_E_set"/>
</dbReference>
<name>A0A0C2A7Q3_9BACT</name>
<protein>
    <recommendedName>
        <fullName evidence="1">Galactose oxidase-like Early set domain-containing protein</fullName>
    </recommendedName>
</protein>
<evidence type="ECO:0000313" key="3">
    <source>
        <dbReference type="Proteomes" id="UP000031599"/>
    </source>
</evidence>
<dbReference type="Pfam" id="PF09118">
    <property type="entry name" value="GO-like_E_set"/>
    <property type="match status" value="1"/>
</dbReference>
<dbReference type="InterPro" id="IPR013783">
    <property type="entry name" value="Ig-like_fold"/>
</dbReference>
<sequence>MLANTGLSVKTSVDQGQLFVPLTVLGADANSVTVRAPAPPREATPGYYMLFVLSENGVPSVAPYVRIQQPCRAS</sequence>
<accession>A0A0C2A7Q3</accession>
<comment type="caution">
    <text evidence="2">The sequence shown here is derived from an EMBL/GenBank/DDBJ whole genome shotgun (WGS) entry which is preliminary data.</text>
</comment>